<name>A0A4Z1HZI5_9HELO</name>
<reference evidence="1 2" key="1">
    <citation type="submission" date="2017-12" db="EMBL/GenBank/DDBJ databases">
        <title>Comparative genomics of Botrytis spp.</title>
        <authorList>
            <person name="Valero-Jimenez C.A."/>
            <person name="Tapia P."/>
            <person name="Veloso J."/>
            <person name="Silva-Moreno E."/>
            <person name="Staats M."/>
            <person name="Valdes J.H."/>
            <person name="Van Kan J.A.L."/>
        </authorList>
    </citation>
    <scope>NUCLEOTIDE SEQUENCE [LARGE SCALE GENOMIC DNA]</scope>
    <source>
        <strain evidence="1 2">MUCL11595</strain>
    </source>
</reference>
<sequence>MTVMRLSELLYVGVRRNTWDPSSVSQRSGFEYAGGHSSLSVPTYYLRKGKAMRRHTARKLEVIEMRVLRSCTFREEEKREEVVTSKLNYKWPSKNTPRLGVFGLEN</sequence>
<evidence type="ECO:0000313" key="1">
    <source>
        <dbReference type="EMBL" id="TGO54541.1"/>
    </source>
</evidence>
<dbReference type="AlphaFoldDB" id="A0A4Z1HZI5"/>
<organism evidence="1 2">
    <name type="scientific">Botryotinia convoluta</name>
    <dbReference type="NCBI Taxonomy" id="54673"/>
    <lineage>
        <taxon>Eukaryota</taxon>
        <taxon>Fungi</taxon>
        <taxon>Dikarya</taxon>
        <taxon>Ascomycota</taxon>
        <taxon>Pezizomycotina</taxon>
        <taxon>Leotiomycetes</taxon>
        <taxon>Helotiales</taxon>
        <taxon>Sclerotiniaceae</taxon>
        <taxon>Botryotinia</taxon>
    </lineage>
</organism>
<protein>
    <submittedName>
        <fullName evidence="1">Uncharacterized protein</fullName>
    </submittedName>
</protein>
<accession>A0A4Z1HZI5</accession>
<comment type="caution">
    <text evidence="1">The sequence shown here is derived from an EMBL/GenBank/DDBJ whole genome shotgun (WGS) entry which is preliminary data.</text>
</comment>
<evidence type="ECO:0000313" key="2">
    <source>
        <dbReference type="Proteomes" id="UP000297527"/>
    </source>
</evidence>
<dbReference type="EMBL" id="PQXN01000105">
    <property type="protein sequence ID" value="TGO54541.1"/>
    <property type="molecule type" value="Genomic_DNA"/>
</dbReference>
<proteinExistence type="predicted"/>
<dbReference type="Proteomes" id="UP000297527">
    <property type="component" value="Unassembled WGS sequence"/>
</dbReference>
<keyword evidence="2" id="KW-1185">Reference proteome</keyword>
<gene>
    <name evidence="1" type="ORF">BCON_0105g00010</name>
</gene>